<dbReference type="SMART" id="SM00317">
    <property type="entry name" value="SET"/>
    <property type="match status" value="1"/>
</dbReference>
<evidence type="ECO:0000313" key="2">
    <source>
        <dbReference type="EMBL" id="GAT56213.1"/>
    </source>
</evidence>
<dbReference type="InterPro" id="IPR053185">
    <property type="entry name" value="SET_domain_protein"/>
</dbReference>
<dbReference type="PANTHER" id="PTHR47332">
    <property type="entry name" value="SET DOMAIN-CONTAINING PROTEIN 5"/>
    <property type="match status" value="1"/>
</dbReference>
<keyword evidence="3" id="KW-1185">Reference proteome</keyword>
<dbReference type="Proteomes" id="UP000815677">
    <property type="component" value="Unassembled WGS sequence"/>
</dbReference>
<gene>
    <name evidence="2" type="ORF">MCHLO_12897</name>
</gene>
<evidence type="ECO:0000259" key="1">
    <source>
        <dbReference type="PROSITE" id="PS50280"/>
    </source>
</evidence>
<dbReference type="SUPFAM" id="SSF82199">
    <property type="entry name" value="SET domain"/>
    <property type="match status" value="1"/>
</dbReference>
<feature type="domain" description="SET" evidence="1">
    <location>
        <begin position="71"/>
        <end position="240"/>
    </location>
</feature>
<dbReference type="PANTHER" id="PTHR47332:SF4">
    <property type="entry name" value="SET DOMAIN-CONTAINING PROTEIN 5"/>
    <property type="match status" value="1"/>
</dbReference>
<dbReference type="EMBL" id="DF849259">
    <property type="protein sequence ID" value="GAT56213.1"/>
    <property type="molecule type" value="Genomic_DNA"/>
</dbReference>
<dbReference type="PROSITE" id="PS50280">
    <property type="entry name" value="SET"/>
    <property type="match status" value="1"/>
</dbReference>
<protein>
    <recommendedName>
        <fullName evidence="1">SET domain-containing protein</fullName>
    </recommendedName>
</protein>
<dbReference type="InterPro" id="IPR046341">
    <property type="entry name" value="SET_dom_sf"/>
</dbReference>
<dbReference type="CDD" id="cd20071">
    <property type="entry name" value="SET_SMYD"/>
    <property type="match status" value="1"/>
</dbReference>
<dbReference type="Pfam" id="PF00856">
    <property type="entry name" value="SET"/>
    <property type="match status" value="1"/>
</dbReference>
<reference evidence="2" key="1">
    <citation type="submission" date="2014-09" db="EMBL/GenBank/DDBJ databases">
        <title>Genome sequence of the luminous mushroom Mycena chlorophos for searching fungal bioluminescence genes.</title>
        <authorList>
            <person name="Tanaka Y."/>
            <person name="Kasuga D."/>
            <person name="Oba Y."/>
            <person name="Hase S."/>
            <person name="Sato K."/>
            <person name="Oba Y."/>
            <person name="Sakakibara Y."/>
        </authorList>
    </citation>
    <scope>NUCLEOTIDE SEQUENCE</scope>
</reference>
<organism evidence="2 3">
    <name type="scientific">Mycena chlorophos</name>
    <name type="common">Agaric fungus</name>
    <name type="synonym">Agaricus chlorophos</name>
    <dbReference type="NCBI Taxonomy" id="658473"/>
    <lineage>
        <taxon>Eukaryota</taxon>
        <taxon>Fungi</taxon>
        <taxon>Dikarya</taxon>
        <taxon>Basidiomycota</taxon>
        <taxon>Agaricomycotina</taxon>
        <taxon>Agaricomycetes</taxon>
        <taxon>Agaricomycetidae</taxon>
        <taxon>Agaricales</taxon>
        <taxon>Marasmiineae</taxon>
        <taxon>Mycenaceae</taxon>
        <taxon>Mycena</taxon>
    </lineage>
</organism>
<proteinExistence type="predicted"/>
<sequence>MKRGFLNSNKSKARMGAVSDAIHAKPGAIPAKPNTLPAKPANVPAGLGLGFGFDLNNTETIVLPENAGPDEQVTVCYVWRGSKEIIVQKPGFPTPMCLFATRRIAQGEPILAERPFLIAIRAPLGNMLPEMERRMEEVLKRMRPADRDAFMALHNGYTDDGSGEIIGRVRTNALSLDGLVPEPLANTVMGLYCCVARNISLLNNDCSPNTASNWRDESLSYHVFAAREIKEGEELTLCYADPFDRAAQRQATFKPYGFVCRCAACLDPTASDRRRAAIRSINIMELFSQWVMDKTLPGDWIIDKCLEKLRLIEQEELQCEDDYQATLMMLIHAYICRGDAKKASEWVARILRCAWKMERELEPLLDAESSAYKKHSLWRKRV</sequence>
<evidence type="ECO:0000313" key="3">
    <source>
        <dbReference type="Proteomes" id="UP000815677"/>
    </source>
</evidence>
<name>A0ABQ0LYU1_MYCCL</name>
<dbReference type="Gene3D" id="2.170.270.10">
    <property type="entry name" value="SET domain"/>
    <property type="match status" value="1"/>
</dbReference>
<accession>A0ABQ0LYU1</accession>
<dbReference type="InterPro" id="IPR001214">
    <property type="entry name" value="SET_dom"/>
</dbReference>